<reference evidence="9 10" key="1">
    <citation type="journal article" date="2018" name="Nat. Biotechnol.">
        <title>A standardized bacterial taxonomy based on genome phylogeny substantially revises the tree of life.</title>
        <authorList>
            <person name="Parks D.H."/>
            <person name="Chuvochina M."/>
            <person name="Waite D.W."/>
            <person name="Rinke C."/>
            <person name="Skarshewski A."/>
            <person name="Chaumeil P.A."/>
            <person name="Hugenholtz P."/>
        </authorList>
    </citation>
    <scope>NUCLEOTIDE SEQUENCE [LARGE SCALE GENOMIC DNA]</scope>
    <source>
        <strain evidence="9">UBA9958</strain>
    </source>
</reference>
<comment type="caution">
    <text evidence="9">The sequence shown here is derived from an EMBL/GenBank/DDBJ whole genome shotgun (WGS) entry which is preliminary data.</text>
</comment>
<name>A0A351RAF7_9PROT</name>
<evidence type="ECO:0000259" key="7">
    <source>
        <dbReference type="Pfam" id="PF01077"/>
    </source>
</evidence>
<organism evidence="9 10">
    <name type="scientific">Methylotenera mobilis</name>
    <dbReference type="NCBI Taxonomy" id="359408"/>
    <lineage>
        <taxon>Bacteria</taxon>
        <taxon>Pseudomonadati</taxon>
        <taxon>Pseudomonadota</taxon>
        <taxon>Betaproteobacteria</taxon>
        <taxon>Nitrosomonadales</taxon>
        <taxon>Methylophilaceae</taxon>
        <taxon>Methylotenera</taxon>
    </lineage>
</organism>
<protein>
    <submittedName>
        <fullName evidence="9">Sulfite reductase</fullName>
    </submittedName>
</protein>
<feature type="domain" description="Nitrite/Sulfite reductase ferredoxin-like" evidence="8">
    <location>
        <begin position="332"/>
        <end position="397"/>
    </location>
</feature>
<keyword evidence="6" id="KW-0411">Iron-sulfur</keyword>
<dbReference type="EMBL" id="DNAA01000131">
    <property type="protein sequence ID" value="HBA09028.1"/>
    <property type="molecule type" value="Genomic_DNA"/>
</dbReference>
<dbReference type="GO" id="GO:0020037">
    <property type="term" value="F:heme binding"/>
    <property type="evidence" value="ECO:0007669"/>
    <property type="project" value="InterPro"/>
</dbReference>
<dbReference type="InterPro" id="IPR045854">
    <property type="entry name" value="NO2/SO3_Rdtase_4Fe4S_sf"/>
</dbReference>
<dbReference type="GO" id="GO:0051539">
    <property type="term" value="F:4 iron, 4 sulfur cluster binding"/>
    <property type="evidence" value="ECO:0007669"/>
    <property type="project" value="UniProtKB-KW"/>
</dbReference>
<dbReference type="GO" id="GO:0016491">
    <property type="term" value="F:oxidoreductase activity"/>
    <property type="evidence" value="ECO:0007669"/>
    <property type="project" value="UniProtKB-KW"/>
</dbReference>
<dbReference type="SUPFAM" id="SSF56014">
    <property type="entry name" value="Nitrite and sulphite reductase 4Fe-4S domain-like"/>
    <property type="match status" value="2"/>
</dbReference>
<sequence>MYIYDEIDQKLVEQRVAQFRGQTQRFLNGQLTEDEFRVLRLQNGLYIQRHAPMLRVAIPYGMLTSKQLRTLAYVARRWDRGYAHLTTRQNIQFNWPRLEDVPEILAKLATVQMHAIQTSGNCIRNTTTDHFAGVAHDEIINPLIWCEIIRQWSMLHPEFAFLPRKFKIAVSGAEVDRAAIGVHDIGLQAIEQDGVFGFMCFVGGGLGRTPIIGKLINPFVAWHDLLTYLQATLRVYNLHGRRDNKYKARIKILVKDLTPEVFAQQVNDQWALIKGGADTVTEEFVSSIANKFSWPTYETVSENDNAVMAHHLTVNTAFARWFRTNVHQHKVSGYSAVTVSLKATGSPPGDMTADQMEVLAEMADSYGFGELRVSHEQNIILPDVKTEALYALWQELNVLNLATPNIGLITNIIACPGGDYCSLANAVSIPVATAIQERFDDLDYVHEIGELDLNLSGCMNSCGHHHVGHIGILGVDKAGEEWYQITIGGRQSGALHLDKKSSQDNDERSRCGASAAIGRVIGPSFAREQVPDVISRLIQTYLTLRESEAERFIDVVDRVGIEPFKKDVYADPLLSKYSNLVRESNV</sequence>
<proteinExistence type="predicted"/>
<dbReference type="GO" id="GO:0046872">
    <property type="term" value="F:metal ion binding"/>
    <property type="evidence" value="ECO:0007669"/>
    <property type="project" value="UniProtKB-KW"/>
</dbReference>
<keyword evidence="1" id="KW-0004">4Fe-4S</keyword>
<dbReference type="Pfam" id="PF01077">
    <property type="entry name" value="NIR_SIR"/>
    <property type="match status" value="2"/>
</dbReference>
<dbReference type="InterPro" id="IPR006067">
    <property type="entry name" value="NO2/SO3_Rdtase_4Fe4S_dom"/>
</dbReference>
<dbReference type="Gene3D" id="3.90.480.20">
    <property type="match status" value="2"/>
</dbReference>
<evidence type="ECO:0000256" key="6">
    <source>
        <dbReference type="ARBA" id="ARBA00023014"/>
    </source>
</evidence>
<dbReference type="Gene3D" id="3.30.413.10">
    <property type="entry name" value="Sulfite Reductase Hemoprotein, domain 1"/>
    <property type="match status" value="2"/>
</dbReference>
<keyword evidence="5" id="KW-0408">Iron</keyword>
<evidence type="ECO:0000256" key="5">
    <source>
        <dbReference type="ARBA" id="ARBA00023004"/>
    </source>
</evidence>
<gene>
    <name evidence="9" type="ORF">DCW48_05375</name>
</gene>
<feature type="domain" description="Nitrite/sulphite reductase 4Fe-4S" evidence="7">
    <location>
        <begin position="410"/>
        <end position="568"/>
    </location>
</feature>
<dbReference type="InterPro" id="IPR036136">
    <property type="entry name" value="Nit/Sulf_reduc_fer-like_dom_sf"/>
</dbReference>
<evidence type="ECO:0000256" key="2">
    <source>
        <dbReference type="ARBA" id="ARBA00022617"/>
    </source>
</evidence>
<keyword evidence="3" id="KW-0479">Metal-binding</keyword>
<evidence type="ECO:0000256" key="3">
    <source>
        <dbReference type="ARBA" id="ARBA00022723"/>
    </source>
</evidence>
<accession>A0A351RAF7</accession>
<dbReference type="SUPFAM" id="SSF55124">
    <property type="entry name" value="Nitrite/Sulfite reductase N-terminal domain-like"/>
    <property type="match status" value="2"/>
</dbReference>
<feature type="domain" description="Nitrite/sulphite reductase 4Fe-4S" evidence="7">
    <location>
        <begin position="119"/>
        <end position="271"/>
    </location>
</feature>
<evidence type="ECO:0000313" key="10">
    <source>
        <dbReference type="Proteomes" id="UP000264313"/>
    </source>
</evidence>
<dbReference type="InterPro" id="IPR051329">
    <property type="entry name" value="NIR_SIR_4Fe-4S"/>
</dbReference>
<evidence type="ECO:0000256" key="1">
    <source>
        <dbReference type="ARBA" id="ARBA00022485"/>
    </source>
</evidence>
<feature type="domain" description="Nitrite/Sulfite reductase ferredoxin-like" evidence="8">
    <location>
        <begin position="53"/>
        <end position="109"/>
    </location>
</feature>
<dbReference type="STRING" id="1132855.GCA_000384255_01158"/>
<dbReference type="Pfam" id="PF03460">
    <property type="entry name" value="NIR_SIR_ferr"/>
    <property type="match status" value="2"/>
</dbReference>
<evidence type="ECO:0000256" key="4">
    <source>
        <dbReference type="ARBA" id="ARBA00023002"/>
    </source>
</evidence>
<keyword evidence="4" id="KW-0560">Oxidoreductase</keyword>
<evidence type="ECO:0000313" key="9">
    <source>
        <dbReference type="EMBL" id="HBA09028.1"/>
    </source>
</evidence>
<evidence type="ECO:0000259" key="8">
    <source>
        <dbReference type="Pfam" id="PF03460"/>
    </source>
</evidence>
<dbReference type="InterPro" id="IPR005117">
    <property type="entry name" value="NiRdtase/SiRdtase_haem-b_fer"/>
</dbReference>
<dbReference type="PANTHER" id="PTHR32439:SF9">
    <property type="entry name" value="BLR3264 PROTEIN"/>
    <property type="match status" value="1"/>
</dbReference>
<dbReference type="PANTHER" id="PTHR32439">
    <property type="entry name" value="FERREDOXIN--NITRITE REDUCTASE, CHLOROPLASTIC"/>
    <property type="match status" value="1"/>
</dbReference>
<dbReference type="AlphaFoldDB" id="A0A351RAF7"/>
<dbReference type="Proteomes" id="UP000264313">
    <property type="component" value="Unassembled WGS sequence"/>
</dbReference>
<keyword evidence="2" id="KW-0349">Heme</keyword>